<sequence length="782" mass="86480">MYVSKTAYKSLEIEKIMLQFASRARSELGVFMLSRQEPFSDKDQVLKRQALIEGYRRYLSIHGNLPWSSDVASVDGLIEGASETGMMSGEELLRVRVLLHLAGRIRDSVGEVRDDFPALWTLARRVRDFSEDLERLSVLDEKGELYDGASPRLRDLRERIDELRRRIRRDCNGIINGSSSHMLQERVLSMRNGRSVLLVRQEFVGRFPGILVDRSSSGNSAYMEPNCVVSLNNRMVELRQDERDEERRIFRALTTGIMSRKGAVIEAQDVVGIMDMIYAVSDLMDRERWTFPEMTGGTRFRLFQVRHPMLGSSAVPIDVHCGGAFRVLVITGPNTGGKTVALKTVGVSVFLAWCGLPIPAVEGSQVGEVSSLFSDIGDEQSIEQSLSTFSAHLKNVVDILEDSDDRSLILLDELGAGTDPQEGAALGVALLKTFKRRGPLVLATTHHNPIKKFATTTDGVETASVDFDLSTLTPTYRLIMGIPGQSNALAIAERLGMHREVLGEAEKVLKSGEASIETMIGELQKKTLHLDSQAASLSKERQEIEELKKAIAKDRHDLERIKRRTIMKADREAERVLEEAESQAREMLRGLDEAAKSAADRELNKHKKGVKKSKERSQVRQAVFEAKEIKERGSKEIEVGDVVQISGSGSAGEVLSIGGKRAVVLVGGLKVETDLKKLTASDKKIRPEVSGPSISVSRPVGVPSSIMVRGMTVDEAMPLVADYLDRAVLAGYGEVTVIHGRGEGILRRKVHELCRRLSYVANFRLGENGEGGYGVTVVSFRD</sequence>
<dbReference type="NCBIfam" id="TIGR01069">
    <property type="entry name" value="mutS2"/>
    <property type="match status" value="1"/>
</dbReference>
<keyword evidence="6 7" id="KW-0238">DNA-binding</keyword>
<keyword evidence="5 7" id="KW-0694">RNA-binding</keyword>
<feature type="coiled-coil region" evidence="8">
    <location>
        <begin position="530"/>
        <end position="597"/>
    </location>
</feature>
<reference evidence="10 11" key="1">
    <citation type="submission" date="2022-01" db="EMBL/GenBank/DDBJ databases">
        <title>Dethiosulfovibrio faecalis sp. nov., a novel proteolytic, non-sulfur-reducing bacterium isolated from a marine aquaculture solid waste bioreactor.</title>
        <authorList>
            <person name="Grabowski S."/>
            <person name="Apolinario E."/>
            <person name="Schneider N."/>
            <person name="Marshall C.W."/>
            <person name="Sowers K.R."/>
        </authorList>
    </citation>
    <scope>NUCLEOTIDE SEQUENCE [LARGE SCALE GENOMIC DNA]</scope>
    <source>
        <strain evidence="10 11">DSM 12537</strain>
    </source>
</reference>
<dbReference type="InterPro" id="IPR002625">
    <property type="entry name" value="Smr_dom"/>
</dbReference>
<dbReference type="Pfam" id="PF20297">
    <property type="entry name" value="MSSS"/>
    <property type="match status" value="1"/>
</dbReference>
<evidence type="ECO:0000256" key="4">
    <source>
        <dbReference type="ARBA" id="ARBA00022840"/>
    </source>
</evidence>
<evidence type="ECO:0000256" key="5">
    <source>
        <dbReference type="ARBA" id="ARBA00022884"/>
    </source>
</evidence>
<comment type="caution">
    <text evidence="10">The sequence shown here is derived from an EMBL/GenBank/DDBJ whole genome shotgun (WGS) entry which is preliminary data.</text>
</comment>
<comment type="function">
    <text evidence="7">Endonuclease that is involved in the suppression of homologous recombination and thus may have a key role in the control of bacterial genetic diversity.</text>
</comment>
<dbReference type="InterPro" id="IPR027417">
    <property type="entry name" value="P-loop_NTPase"/>
</dbReference>
<dbReference type="InterPro" id="IPR007696">
    <property type="entry name" value="DNA_mismatch_repair_MutS_core"/>
</dbReference>
<dbReference type="SMART" id="SM00534">
    <property type="entry name" value="MUTSac"/>
    <property type="match status" value="1"/>
</dbReference>
<dbReference type="Gene3D" id="3.40.50.300">
    <property type="entry name" value="P-loop containing nucleotide triphosphate hydrolases"/>
    <property type="match status" value="1"/>
</dbReference>
<proteinExistence type="inferred from homology"/>
<feature type="domain" description="Smr" evidence="9">
    <location>
        <begin position="708"/>
        <end position="781"/>
    </location>
</feature>
<dbReference type="EC" id="3.6.4.-" evidence="7"/>
<comment type="similarity">
    <text evidence="7">Belongs to the DNA mismatch repair MutS family. MutS2 subfamily.</text>
</comment>
<dbReference type="SUPFAM" id="SSF48334">
    <property type="entry name" value="DNA repair protein MutS, domain III"/>
    <property type="match status" value="1"/>
</dbReference>
<keyword evidence="11" id="KW-1185">Reference proteome</keyword>
<dbReference type="HAMAP" id="MF_00092">
    <property type="entry name" value="MutS2"/>
    <property type="match status" value="1"/>
</dbReference>
<accession>A0ABS9EQ79</accession>
<keyword evidence="4 7" id="KW-0067">ATP-binding</keyword>
<dbReference type="SMART" id="SM00463">
    <property type="entry name" value="SMR"/>
    <property type="match status" value="1"/>
</dbReference>
<gene>
    <name evidence="7" type="primary">mutS2</name>
    <name evidence="7" type="synonym">rqcU</name>
    <name evidence="10" type="ORF">L2W38_11020</name>
</gene>
<comment type="function">
    <text evidence="7">Acts as a ribosome collision sensor, splitting the ribosome into its 2 subunits. Detects stalled/collided 70S ribosomes which it binds and splits by an ATP-hydrolysis driven conformational change. Acts upstream of the ribosome quality control system (RQC), a ribosome-associated complex that mediates the extraction of incompletely synthesized nascent chains from stalled ribosomes and their subsequent degradation. Probably generates substrates for RQC.</text>
</comment>
<dbReference type="InterPro" id="IPR046893">
    <property type="entry name" value="MSSS"/>
</dbReference>
<keyword evidence="3 7" id="KW-0378">Hydrolase</keyword>
<dbReference type="PANTHER" id="PTHR48466:SF2">
    <property type="entry name" value="OS10G0509000 PROTEIN"/>
    <property type="match status" value="1"/>
</dbReference>
<evidence type="ECO:0000256" key="6">
    <source>
        <dbReference type="ARBA" id="ARBA00023125"/>
    </source>
</evidence>
<organism evidence="10 11">
    <name type="scientific">Dethiosulfovibrio marinus</name>
    <dbReference type="NCBI Taxonomy" id="133532"/>
    <lineage>
        <taxon>Bacteria</taxon>
        <taxon>Thermotogati</taxon>
        <taxon>Synergistota</taxon>
        <taxon>Synergistia</taxon>
        <taxon>Synergistales</taxon>
        <taxon>Dethiosulfovibrionaceae</taxon>
        <taxon>Dethiosulfovibrio</taxon>
    </lineage>
</organism>
<evidence type="ECO:0000256" key="2">
    <source>
        <dbReference type="ARBA" id="ARBA00022741"/>
    </source>
</evidence>
<protein>
    <recommendedName>
        <fullName evidence="7">Endonuclease MutS2</fullName>
        <ecNumber evidence="7">3.1.-.-</ecNumber>
    </recommendedName>
    <alternativeName>
        <fullName evidence="7">Ribosome-associated protein quality control-upstream factor</fullName>
        <shortName evidence="7">RQC-upstream factor</shortName>
        <shortName evidence="7">RqcU</shortName>
        <ecNumber evidence="7">3.6.4.-</ecNumber>
    </alternativeName>
</protein>
<evidence type="ECO:0000313" key="11">
    <source>
        <dbReference type="Proteomes" id="UP001200430"/>
    </source>
</evidence>
<feature type="binding site" evidence="7">
    <location>
        <begin position="332"/>
        <end position="339"/>
    </location>
    <ligand>
        <name>ATP</name>
        <dbReference type="ChEBI" id="CHEBI:30616"/>
    </ligand>
</feature>
<dbReference type="InterPro" id="IPR005747">
    <property type="entry name" value="MutS2"/>
</dbReference>
<keyword evidence="7 10" id="KW-0255">Endonuclease</keyword>
<dbReference type="RefSeq" id="WP_236100046.1">
    <property type="nucleotide sequence ID" value="NZ_JAKGUD010000014.1"/>
</dbReference>
<keyword evidence="1 7" id="KW-0699">rRNA-binding</keyword>
<dbReference type="EC" id="3.1.-.-" evidence="7"/>
<dbReference type="Pfam" id="PF01713">
    <property type="entry name" value="Smr"/>
    <property type="match status" value="1"/>
</dbReference>
<keyword evidence="8" id="KW-0175">Coiled coil</keyword>
<dbReference type="InterPro" id="IPR036063">
    <property type="entry name" value="Smr_dom_sf"/>
</dbReference>
<evidence type="ECO:0000256" key="8">
    <source>
        <dbReference type="SAM" id="Coils"/>
    </source>
</evidence>
<dbReference type="SUPFAM" id="SSF52540">
    <property type="entry name" value="P-loop containing nucleoside triphosphate hydrolases"/>
    <property type="match status" value="1"/>
</dbReference>
<dbReference type="Pfam" id="PF00488">
    <property type="entry name" value="MutS_V"/>
    <property type="match status" value="1"/>
</dbReference>
<evidence type="ECO:0000256" key="7">
    <source>
        <dbReference type="HAMAP-Rule" id="MF_00092"/>
    </source>
</evidence>
<dbReference type="InterPro" id="IPR045076">
    <property type="entry name" value="MutS"/>
</dbReference>
<dbReference type="SMART" id="SM00533">
    <property type="entry name" value="MUTSd"/>
    <property type="match status" value="1"/>
</dbReference>
<dbReference type="InterPro" id="IPR000432">
    <property type="entry name" value="DNA_mismatch_repair_MutS_C"/>
</dbReference>
<keyword evidence="7" id="KW-0540">Nuclease</keyword>
<keyword evidence="2 7" id="KW-0547">Nucleotide-binding</keyword>
<dbReference type="Proteomes" id="UP001200430">
    <property type="component" value="Unassembled WGS sequence"/>
</dbReference>
<dbReference type="PROSITE" id="PS50828">
    <property type="entry name" value="SMR"/>
    <property type="match status" value="1"/>
</dbReference>
<dbReference type="GO" id="GO:0004519">
    <property type="term" value="F:endonuclease activity"/>
    <property type="evidence" value="ECO:0007669"/>
    <property type="project" value="UniProtKB-KW"/>
</dbReference>
<dbReference type="InterPro" id="IPR036187">
    <property type="entry name" value="DNA_mismatch_repair_MutS_sf"/>
</dbReference>
<evidence type="ECO:0000259" key="9">
    <source>
        <dbReference type="PROSITE" id="PS50828"/>
    </source>
</evidence>
<evidence type="ECO:0000256" key="3">
    <source>
        <dbReference type="ARBA" id="ARBA00022801"/>
    </source>
</evidence>
<evidence type="ECO:0000313" key="10">
    <source>
        <dbReference type="EMBL" id="MCF4143344.1"/>
    </source>
</evidence>
<dbReference type="SUPFAM" id="SSF160443">
    <property type="entry name" value="SMR domain-like"/>
    <property type="match status" value="1"/>
</dbReference>
<dbReference type="PROSITE" id="PS00486">
    <property type="entry name" value="DNA_MISMATCH_REPAIR_2"/>
    <property type="match status" value="1"/>
</dbReference>
<dbReference type="Gene3D" id="3.30.1370.110">
    <property type="match status" value="1"/>
</dbReference>
<evidence type="ECO:0000256" key="1">
    <source>
        <dbReference type="ARBA" id="ARBA00022730"/>
    </source>
</evidence>
<dbReference type="PIRSF" id="PIRSF005814">
    <property type="entry name" value="MutS_YshD"/>
    <property type="match status" value="1"/>
</dbReference>
<dbReference type="PANTHER" id="PTHR48466">
    <property type="entry name" value="OS10G0509000 PROTEIN-RELATED"/>
    <property type="match status" value="1"/>
</dbReference>
<dbReference type="EMBL" id="JAKGUD010000014">
    <property type="protein sequence ID" value="MCF4143344.1"/>
    <property type="molecule type" value="Genomic_DNA"/>
</dbReference>
<comment type="subunit">
    <text evidence="7">Homodimer. Binds to stalled ribosomes, contacting rRNA.</text>
</comment>
<name>A0ABS9EQ79_9BACT</name>